<evidence type="ECO:0000313" key="3">
    <source>
        <dbReference type="Proteomes" id="UP001352852"/>
    </source>
</evidence>
<protein>
    <submittedName>
        <fullName evidence="2">Uncharacterized protein</fullName>
    </submittedName>
</protein>
<name>A0ABU7DL90_9TELE</name>
<dbReference type="EMBL" id="JAHUTJ010025974">
    <property type="protein sequence ID" value="MED6274483.1"/>
    <property type="molecule type" value="Genomic_DNA"/>
</dbReference>
<organism evidence="2 3">
    <name type="scientific">Characodon lateralis</name>
    <dbReference type="NCBI Taxonomy" id="208331"/>
    <lineage>
        <taxon>Eukaryota</taxon>
        <taxon>Metazoa</taxon>
        <taxon>Chordata</taxon>
        <taxon>Craniata</taxon>
        <taxon>Vertebrata</taxon>
        <taxon>Euteleostomi</taxon>
        <taxon>Actinopterygii</taxon>
        <taxon>Neopterygii</taxon>
        <taxon>Teleostei</taxon>
        <taxon>Neoteleostei</taxon>
        <taxon>Acanthomorphata</taxon>
        <taxon>Ovalentaria</taxon>
        <taxon>Atherinomorphae</taxon>
        <taxon>Cyprinodontiformes</taxon>
        <taxon>Goodeidae</taxon>
        <taxon>Characodon</taxon>
    </lineage>
</organism>
<dbReference type="Proteomes" id="UP001352852">
    <property type="component" value="Unassembled WGS sequence"/>
</dbReference>
<reference evidence="2 3" key="1">
    <citation type="submission" date="2021-06" db="EMBL/GenBank/DDBJ databases">
        <authorList>
            <person name="Palmer J.M."/>
        </authorList>
    </citation>
    <scope>NUCLEOTIDE SEQUENCE [LARGE SCALE GENOMIC DNA]</scope>
    <source>
        <strain evidence="2 3">CL_MEX2019</strain>
        <tissue evidence="2">Muscle</tissue>
    </source>
</reference>
<gene>
    <name evidence="2" type="ORF">CHARACLAT_016832</name>
</gene>
<keyword evidence="3" id="KW-1185">Reference proteome</keyword>
<comment type="caution">
    <text evidence="2">The sequence shown here is derived from an EMBL/GenBank/DDBJ whole genome shotgun (WGS) entry which is preliminary data.</text>
</comment>
<proteinExistence type="predicted"/>
<evidence type="ECO:0000256" key="1">
    <source>
        <dbReference type="SAM" id="MobiDB-lite"/>
    </source>
</evidence>
<sequence length="68" mass="7540">MSRTPRWLVHPDLCQDFTAENKTRLHIPGSGDDGNLLPGTSAPVSSEVPRCSKSLKRINSSQRPWSHS</sequence>
<feature type="compositionally biased region" description="Polar residues" evidence="1">
    <location>
        <begin position="57"/>
        <end position="68"/>
    </location>
</feature>
<evidence type="ECO:0000313" key="2">
    <source>
        <dbReference type="EMBL" id="MED6274483.1"/>
    </source>
</evidence>
<feature type="region of interest" description="Disordered" evidence="1">
    <location>
        <begin position="24"/>
        <end position="68"/>
    </location>
</feature>
<accession>A0ABU7DL90</accession>